<dbReference type="AlphaFoldDB" id="A0A316U2H4"/>
<gene>
    <name evidence="3" type="ORF">BCV69DRAFT_39582</name>
</gene>
<evidence type="ECO:0000313" key="3">
    <source>
        <dbReference type="EMBL" id="PWN19447.1"/>
    </source>
</evidence>
<dbReference type="GeneID" id="37016983"/>
<keyword evidence="2" id="KW-0812">Transmembrane</keyword>
<reference evidence="3 4" key="1">
    <citation type="journal article" date="2018" name="Mol. Biol. Evol.">
        <title>Broad Genomic Sampling Reveals a Smut Pathogenic Ancestry of the Fungal Clade Ustilaginomycotina.</title>
        <authorList>
            <person name="Kijpornyongpan T."/>
            <person name="Mondo S.J."/>
            <person name="Barry K."/>
            <person name="Sandor L."/>
            <person name="Lee J."/>
            <person name="Lipzen A."/>
            <person name="Pangilinan J."/>
            <person name="LaButti K."/>
            <person name="Hainaut M."/>
            <person name="Henrissat B."/>
            <person name="Grigoriev I.V."/>
            <person name="Spatafora J.W."/>
            <person name="Aime M.C."/>
        </authorList>
    </citation>
    <scope>NUCLEOTIDE SEQUENCE [LARGE SCALE GENOMIC DNA]</scope>
    <source>
        <strain evidence="3 4">MCA 4718</strain>
    </source>
</reference>
<feature type="region of interest" description="Disordered" evidence="1">
    <location>
        <begin position="18"/>
        <end position="66"/>
    </location>
</feature>
<feature type="transmembrane region" description="Helical" evidence="2">
    <location>
        <begin position="220"/>
        <end position="237"/>
    </location>
</feature>
<feature type="transmembrane region" description="Helical" evidence="2">
    <location>
        <begin position="244"/>
        <end position="261"/>
    </location>
</feature>
<keyword evidence="4" id="KW-1185">Reference proteome</keyword>
<accession>A0A316U2H4</accession>
<dbReference type="RefSeq" id="XP_025346607.1">
    <property type="nucleotide sequence ID" value="XM_025495249.1"/>
</dbReference>
<proteinExistence type="predicted"/>
<evidence type="ECO:0000256" key="1">
    <source>
        <dbReference type="SAM" id="MobiDB-lite"/>
    </source>
</evidence>
<feature type="transmembrane region" description="Helical" evidence="2">
    <location>
        <begin position="154"/>
        <end position="171"/>
    </location>
</feature>
<protein>
    <submittedName>
        <fullName evidence="3">Uncharacterized protein</fullName>
    </submittedName>
</protein>
<evidence type="ECO:0000313" key="4">
    <source>
        <dbReference type="Proteomes" id="UP000245942"/>
    </source>
</evidence>
<organism evidence="3 4">
    <name type="scientific">Pseudomicrostroma glucosiphilum</name>
    <dbReference type="NCBI Taxonomy" id="1684307"/>
    <lineage>
        <taxon>Eukaryota</taxon>
        <taxon>Fungi</taxon>
        <taxon>Dikarya</taxon>
        <taxon>Basidiomycota</taxon>
        <taxon>Ustilaginomycotina</taxon>
        <taxon>Exobasidiomycetes</taxon>
        <taxon>Microstromatales</taxon>
        <taxon>Microstromatales incertae sedis</taxon>
        <taxon>Pseudomicrostroma</taxon>
    </lineage>
</organism>
<evidence type="ECO:0000256" key="2">
    <source>
        <dbReference type="SAM" id="Phobius"/>
    </source>
</evidence>
<keyword evidence="2" id="KW-0472">Membrane</keyword>
<sequence>MGIEIAMGSTIYTCLRSKNYNSSSSTSSTSSSRSSSSRVLEGGRGGGGIGEVHDDKSAMTDRQTGLQASDRYRRIVSRRKEEGPSSPHGNIVRVRILVGIVSLAASVPYSRRAKLERLRLPAEGSVRRPATCARGVLSIIPLLLSLSWSQWLSVLTLLLLLVLVIVIRLIAHRLVGLSALRRRLSCRSRSIVARMMIIALTLALSLTLCEPSTRPLSTGPARVLLLVFLRCWLVIGVRVPRGSLILLLLGLGGVPPITIFPRHALHVRLFIVARSTPAIGRQIVILCRRLGRRRGILMVLPLRISVVLSCSCCCSCGKGRRLLRLPLLGLLMGERS</sequence>
<feature type="compositionally biased region" description="Low complexity" evidence="1">
    <location>
        <begin position="22"/>
        <end position="38"/>
    </location>
</feature>
<feature type="transmembrane region" description="Helical" evidence="2">
    <location>
        <begin position="191"/>
        <end position="208"/>
    </location>
</feature>
<keyword evidence="2" id="KW-1133">Transmembrane helix</keyword>
<name>A0A316U2H4_9BASI</name>
<dbReference type="Proteomes" id="UP000245942">
    <property type="component" value="Unassembled WGS sequence"/>
</dbReference>
<dbReference type="EMBL" id="KZ819331">
    <property type="protein sequence ID" value="PWN19447.1"/>
    <property type="molecule type" value="Genomic_DNA"/>
</dbReference>